<gene>
    <name evidence="2" type="ORF">DL764_010134</name>
</gene>
<protein>
    <submittedName>
        <fullName evidence="2">Uncharacterized protein</fullName>
    </submittedName>
</protein>
<keyword evidence="1" id="KW-0472">Membrane</keyword>
<evidence type="ECO:0000256" key="1">
    <source>
        <dbReference type="SAM" id="Phobius"/>
    </source>
</evidence>
<reference evidence="2 3" key="1">
    <citation type="submission" date="2018-06" db="EMBL/GenBank/DDBJ databases">
        <title>Complete Genomes of Monosporascus.</title>
        <authorList>
            <person name="Robinson A.J."/>
            <person name="Natvig D.O."/>
        </authorList>
    </citation>
    <scope>NUCLEOTIDE SEQUENCE [LARGE SCALE GENOMIC DNA]</scope>
    <source>
        <strain evidence="2 3">CBS 110550</strain>
    </source>
</reference>
<evidence type="ECO:0000313" key="3">
    <source>
        <dbReference type="Proteomes" id="UP000293360"/>
    </source>
</evidence>
<accession>A0A4Q4ST96</accession>
<feature type="transmembrane region" description="Helical" evidence="1">
    <location>
        <begin position="12"/>
        <end position="31"/>
    </location>
</feature>
<dbReference type="PANTHER" id="PTHR33048:SF47">
    <property type="entry name" value="INTEGRAL MEMBRANE PROTEIN-RELATED"/>
    <property type="match status" value="1"/>
</dbReference>
<feature type="transmembrane region" description="Helical" evidence="1">
    <location>
        <begin position="43"/>
        <end position="63"/>
    </location>
</feature>
<sequence length="157" mass="17498">MTWCVTNRSILVTLLTFSDLAYVLFPVSVIWKLHMPLRQKLGLVARMAMSLVTITAPILKTVLSNIIPKITPEAPACLMPDVQYVSSLSIFTGSVEQCLVIIMGYVAPLNPLMKLKFATLLYASFNRVMSRLSFSSGKTKITQSEFSNLIHPTTNWT</sequence>
<organism evidence="2 3">
    <name type="scientific">Monosporascus ibericus</name>
    <dbReference type="NCBI Taxonomy" id="155417"/>
    <lineage>
        <taxon>Eukaryota</taxon>
        <taxon>Fungi</taxon>
        <taxon>Dikarya</taxon>
        <taxon>Ascomycota</taxon>
        <taxon>Pezizomycotina</taxon>
        <taxon>Sordariomycetes</taxon>
        <taxon>Xylariomycetidae</taxon>
        <taxon>Xylariales</taxon>
        <taxon>Xylariales incertae sedis</taxon>
        <taxon>Monosporascus</taxon>
    </lineage>
</organism>
<dbReference type="Proteomes" id="UP000293360">
    <property type="component" value="Unassembled WGS sequence"/>
</dbReference>
<feature type="transmembrane region" description="Helical" evidence="1">
    <location>
        <begin position="83"/>
        <end position="107"/>
    </location>
</feature>
<keyword evidence="3" id="KW-1185">Reference proteome</keyword>
<dbReference type="PANTHER" id="PTHR33048">
    <property type="entry name" value="PTH11-LIKE INTEGRAL MEMBRANE PROTEIN (AFU_ORTHOLOGUE AFUA_5G11245)"/>
    <property type="match status" value="1"/>
</dbReference>
<dbReference type="AlphaFoldDB" id="A0A4Q4ST96"/>
<keyword evidence="1" id="KW-1133">Transmembrane helix</keyword>
<comment type="caution">
    <text evidence="2">The sequence shown here is derived from an EMBL/GenBank/DDBJ whole genome shotgun (WGS) entry which is preliminary data.</text>
</comment>
<dbReference type="STRING" id="155417.A0A4Q4ST96"/>
<dbReference type="InterPro" id="IPR052337">
    <property type="entry name" value="SAT4-like"/>
</dbReference>
<dbReference type="EMBL" id="QJNU01001212">
    <property type="protein sequence ID" value="RYO78254.1"/>
    <property type="molecule type" value="Genomic_DNA"/>
</dbReference>
<proteinExistence type="predicted"/>
<name>A0A4Q4ST96_9PEZI</name>
<dbReference type="OrthoDB" id="5429740at2759"/>
<evidence type="ECO:0000313" key="2">
    <source>
        <dbReference type="EMBL" id="RYO78254.1"/>
    </source>
</evidence>
<keyword evidence="1" id="KW-0812">Transmembrane</keyword>